<dbReference type="Proteomes" id="UP000189674">
    <property type="component" value="Chromosome"/>
</dbReference>
<dbReference type="OrthoDB" id="14053at2"/>
<dbReference type="AlphaFoldDB" id="A0A1U9NRJ1"/>
<dbReference type="InterPro" id="IPR003787">
    <property type="entry name" value="Sulphur_relay_DsrE/F-like"/>
</dbReference>
<evidence type="ECO:0000313" key="1">
    <source>
        <dbReference type="EMBL" id="AQT70146.1"/>
    </source>
</evidence>
<organism evidence="1 2">
    <name type="scientific">Anaerohalosphaera lusitana</name>
    <dbReference type="NCBI Taxonomy" id="1936003"/>
    <lineage>
        <taxon>Bacteria</taxon>
        <taxon>Pseudomonadati</taxon>
        <taxon>Planctomycetota</taxon>
        <taxon>Phycisphaerae</taxon>
        <taxon>Sedimentisphaerales</taxon>
        <taxon>Anaerohalosphaeraceae</taxon>
        <taxon>Anaerohalosphaera</taxon>
    </lineage>
</organism>
<name>A0A1U9NRJ1_9BACT</name>
<dbReference type="EMBL" id="CP019791">
    <property type="protein sequence ID" value="AQT70146.1"/>
    <property type="molecule type" value="Genomic_DNA"/>
</dbReference>
<dbReference type="SUPFAM" id="SSF75169">
    <property type="entry name" value="DsrEFH-like"/>
    <property type="match status" value="1"/>
</dbReference>
<dbReference type="PANTHER" id="PTHR37691:SF1">
    <property type="entry name" value="BLR3518 PROTEIN"/>
    <property type="match status" value="1"/>
</dbReference>
<dbReference type="PANTHER" id="PTHR37691">
    <property type="entry name" value="BLR3518 PROTEIN"/>
    <property type="match status" value="1"/>
</dbReference>
<sequence>MKRTVVVLLAAVIIIAVYMAGFASRPGDPDEPIGLGIHDDIRMVYQIKTDDRKQGVGAGLYYVNKLMKAYEKLGVDSGEVYAHAVLHGDAGYWLLKDSQYDRADETRSENPNKSVVKQLLNRGVSVELCASTMRNNGWTQQDVLEGIKIVAGAYPRIIDLQLRGHAYIRF</sequence>
<dbReference type="KEGG" id="alus:STSP2_03350"/>
<dbReference type="InterPro" id="IPR027396">
    <property type="entry name" value="DsrEFH-like"/>
</dbReference>
<dbReference type="Pfam" id="PF02635">
    <property type="entry name" value="DsrE"/>
    <property type="match status" value="1"/>
</dbReference>
<proteinExistence type="predicted"/>
<dbReference type="Gene3D" id="3.40.1260.10">
    <property type="entry name" value="DsrEFH-like"/>
    <property type="match status" value="1"/>
</dbReference>
<protein>
    <submittedName>
        <fullName evidence="1">Uncharacterized protein</fullName>
    </submittedName>
</protein>
<dbReference type="RefSeq" id="WP_146663756.1">
    <property type="nucleotide sequence ID" value="NZ_CP019791.1"/>
</dbReference>
<keyword evidence="2" id="KW-1185">Reference proteome</keyword>
<evidence type="ECO:0000313" key="2">
    <source>
        <dbReference type="Proteomes" id="UP000189674"/>
    </source>
</evidence>
<accession>A0A1U9NRJ1</accession>
<dbReference type="STRING" id="1936003.STSP2_03350"/>
<reference evidence="2" key="1">
    <citation type="submission" date="2017-02" db="EMBL/GenBank/DDBJ databases">
        <title>Comparative genomics and description of representatives of a novel lineage of planctomycetes thriving in anoxic sediments.</title>
        <authorList>
            <person name="Spring S."/>
            <person name="Bunk B."/>
            <person name="Sproer C."/>
        </authorList>
    </citation>
    <scope>NUCLEOTIDE SEQUENCE [LARGE SCALE GENOMIC DNA]</scope>
    <source>
        <strain evidence="2">ST-NAGAB-D1</strain>
    </source>
</reference>
<gene>
    <name evidence="1" type="ORF">STSP2_03350</name>
</gene>